<protein>
    <submittedName>
        <fullName evidence="2">HEPN domain-containing protein</fullName>
    </submittedName>
</protein>
<evidence type="ECO:0000313" key="2">
    <source>
        <dbReference type="EMBL" id="MDT0632698.1"/>
    </source>
</evidence>
<dbReference type="Pfam" id="PF05168">
    <property type="entry name" value="HEPN"/>
    <property type="match status" value="1"/>
</dbReference>
<dbReference type="InterPro" id="IPR007842">
    <property type="entry name" value="HEPN_dom"/>
</dbReference>
<feature type="domain" description="HEPN" evidence="1">
    <location>
        <begin position="15"/>
        <end position="127"/>
    </location>
</feature>
<evidence type="ECO:0000313" key="3">
    <source>
        <dbReference type="Proteomes" id="UP001267426"/>
    </source>
</evidence>
<comment type="caution">
    <text evidence="2">The sequence shown here is derived from an EMBL/GenBank/DDBJ whole genome shotgun (WGS) entry which is preliminary data.</text>
</comment>
<proteinExistence type="predicted"/>
<sequence>MSAETLREASRWLRYAQEDLATARALTGTSSVPPRHAAWLAQQAAEKAIKAVLIALQIPFPFVHDLDRLVALVPEAWGVCDVDADLTALTEFAVDARYPDDLPDVSAPEAQAGVVDAERVVASVESQLVPWLRAWGGAES</sequence>
<gene>
    <name evidence="2" type="ORF">RM540_13135</name>
</gene>
<dbReference type="Gene3D" id="1.20.120.330">
    <property type="entry name" value="Nucleotidyltransferases domain 2"/>
    <property type="match status" value="1"/>
</dbReference>
<dbReference type="SUPFAM" id="SSF81593">
    <property type="entry name" value="Nucleotidyltransferase substrate binding subunit/domain"/>
    <property type="match status" value="1"/>
</dbReference>
<accession>A0ABU3BTS9</accession>
<organism evidence="2 3">
    <name type="scientific">Rubrivirga litoralis</name>
    <dbReference type="NCBI Taxonomy" id="3075598"/>
    <lineage>
        <taxon>Bacteria</taxon>
        <taxon>Pseudomonadati</taxon>
        <taxon>Rhodothermota</taxon>
        <taxon>Rhodothermia</taxon>
        <taxon>Rhodothermales</taxon>
        <taxon>Rubricoccaceae</taxon>
        <taxon>Rubrivirga</taxon>
    </lineage>
</organism>
<dbReference type="EMBL" id="JAVRHT010000035">
    <property type="protein sequence ID" value="MDT0632698.1"/>
    <property type="molecule type" value="Genomic_DNA"/>
</dbReference>
<evidence type="ECO:0000259" key="1">
    <source>
        <dbReference type="PROSITE" id="PS50910"/>
    </source>
</evidence>
<reference evidence="2 3" key="1">
    <citation type="submission" date="2023-09" db="EMBL/GenBank/DDBJ databases">
        <authorList>
            <person name="Rey-Velasco X."/>
        </authorList>
    </citation>
    <scope>NUCLEOTIDE SEQUENCE [LARGE SCALE GENOMIC DNA]</scope>
    <source>
        <strain evidence="2 3">F394</strain>
    </source>
</reference>
<keyword evidence="3" id="KW-1185">Reference proteome</keyword>
<dbReference type="SMART" id="SM00748">
    <property type="entry name" value="HEPN"/>
    <property type="match status" value="1"/>
</dbReference>
<dbReference type="Proteomes" id="UP001267426">
    <property type="component" value="Unassembled WGS sequence"/>
</dbReference>
<name>A0ABU3BTS9_9BACT</name>
<dbReference type="PROSITE" id="PS50910">
    <property type="entry name" value="HEPN"/>
    <property type="match status" value="1"/>
</dbReference>
<dbReference type="RefSeq" id="WP_311664835.1">
    <property type="nucleotide sequence ID" value="NZ_JAVRHT010000035.1"/>
</dbReference>